<name>A0A1Y2ELZ8_9FUNG</name>
<evidence type="ECO:0000313" key="3">
    <source>
        <dbReference type="EMBL" id="ORY72324.1"/>
    </source>
</evidence>
<evidence type="ECO:0000256" key="1">
    <source>
        <dbReference type="SAM" id="Coils"/>
    </source>
</evidence>
<proteinExistence type="predicted"/>
<feature type="compositionally biased region" description="Low complexity" evidence="2">
    <location>
        <begin position="1086"/>
        <end position="1112"/>
    </location>
</feature>
<feature type="region of interest" description="Disordered" evidence="2">
    <location>
        <begin position="1467"/>
        <end position="1496"/>
    </location>
</feature>
<feature type="compositionally biased region" description="Low complexity" evidence="2">
    <location>
        <begin position="349"/>
        <end position="360"/>
    </location>
</feature>
<dbReference type="Proteomes" id="UP000193920">
    <property type="component" value="Unassembled WGS sequence"/>
</dbReference>
<feature type="compositionally biased region" description="Basic and acidic residues" evidence="2">
    <location>
        <begin position="693"/>
        <end position="703"/>
    </location>
</feature>
<feature type="region of interest" description="Disordered" evidence="2">
    <location>
        <begin position="346"/>
        <end position="401"/>
    </location>
</feature>
<feature type="region of interest" description="Disordered" evidence="2">
    <location>
        <begin position="1353"/>
        <end position="1394"/>
    </location>
</feature>
<feature type="region of interest" description="Disordered" evidence="2">
    <location>
        <begin position="1252"/>
        <end position="1295"/>
    </location>
</feature>
<feature type="compositionally biased region" description="Low complexity" evidence="2">
    <location>
        <begin position="1366"/>
        <end position="1381"/>
    </location>
</feature>
<dbReference type="EMBL" id="MCOG01000040">
    <property type="protein sequence ID" value="ORY72324.1"/>
    <property type="molecule type" value="Genomic_DNA"/>
</dbReference>
<sequence>MLGNFSKGSRIAFYIPRYEYQRNTQDRPKIQSSEWIKTCKYFIESNEQIRQVQDKNSTSTIVNKEYLTNFLESTIQGKDTNIVLYGNKVEELPLKPDDNFHLRTVTSIVTEAFKIISNLSTSLENEGKKKLSLSLKYYSLISENEVFDLLNNNLDENYRIINIKKNPSKDINASFTSEIYERNWIDHVMDINVKSIDDIINVFKQGFEFFQKSKVINKIREKSYNIPKLIVSLKVKTSFKPNERSLIRKYESLAVLNIIDFTAQDPNLNNDGNNFEIRTILNIINGLKRNLFYSPYLNPPYWSQTQYSPRDCQTLIVLFSEASPTVLDKEINDLLISSNIFSDSKNRMTDTNNSINNNEDLINKKNDSNKSNNTSNENETSIENNKNNNTTTNKKKNNKISITKIKTPEQIDALINNYQKQIKDYFDKDIAKRDYIERLENELESCKKTLNRYTISDSFLRKKFLEMNYNMKMYKEQIDELNQVLNEKNNQILDQNNQILYQQQQIEQSITNQDRSESDIDENKLEIEGFSKSEVLLNINKKSENEELLEKEIQLYKENEKHYVELLEDIELINSLKNNECKTNKELIEYYLINLKSKFDIITQDLKSINVLENSKIGNYNEKSTSINKTSILNANEQSSIINNQNDNPISYEIYRLNEILKEKEKENCLLKDKIKKIKSSVPPLPHSTSQIYEKERTTKDSPLKSVHNSNNDIFTSQINRIKELEKILKDVTSERDSNLNKISDLEFSLMKAQALIISNTLNKKEEEKNSSKHNPTNNNNKDEDNDEDEDENMKSNENNDPNIISTQNTSYYLSELSSFIPPSPPSISAFSPPTSPTSIASEEETEPLCLTENIFPNLKKYKKNSRSQTSHSQPYYNIKILNQKFNKPGNRNTLYVCDGIDNMFNNIEDANSRQRISEKLSSLGLDSLKKRNFEKEHRRANSIDCFNIDYHNKPNLELLNKNKSYCFVNHDDAKATKDNSNKDYFIDNNKRNSFYSNEYDNYDDETSSDYLISSHNRNYSLVKDNNNEKDTYIKVPQMVVEYDKSRITIKSEEIEKHIPLNYILHDNKHGHNSNSNSPYQEKCFNNNKNNSQNVKNATNNNNTNYNSNINSNINMTNPININSNNTNNNNSNNRHSIYITNTYGNYSSYNNYGNYGSPNSANAVSKRHDNHVVQKSKMKSSNSSSRIISSSIHKNEMNYLSSNNINPTIIGYNEVQKSLVDDDNMILNNEILNELNINTTQEINIIETEITNTITSEEEDEDDSISKNESTTSKHESISYSSNSESVINESEKQEFPSYIIKQNDSTKFTYNENYNINQYDLSQSEISSTNSSIKKHSKKTNTKPYNHYLKKSFNNNSKSKRKSINTINNSNNTSRTFNNGKNNSYEGSNINYSSNIKINNSIEKKQKDKKRKIPVEKKIKGNNENVMKMTINESSNPNMKNSTYNDKSFYLINNNMYNDSTYKENKENIGNSNYNQPKKENIERRKEKEETSNLYKLSHRISKIFSSKKNNNNNNSNSSKRLSQISIDTLQSEKNNEHSNFFTPNFFHNESKRNSLAVTDHKRINYMGASDPYNILEKEKFKKEHKHMINCIPKKNIIIS</sequence>
<feature type="compositionally biased region" description="Low complexity" evidence="2">
    <location>
        <begin position="1279"/>
        <end position="1290"/>
    </location>
</feature>
<gene>
    <name evidence="3" type="ORF">LY90DRAFT_667199</name>
</gene>
<dbReference type="STRING" id="1754190.A0A1Y2ELZ8"/>
<evidence type="ECO:0000313" key="4">
    <source>
        <dbReference type="Proteomes" id="UP000193920"/>
    </source>
</evidence>
<comment type="caution">
    <text evidence="3">The sequence shown here is derived from an EMBL/GenBank/DDBJ whole genome shotgun (WGS) entry which is preliminary data.</text>
</comment>
<protein>
    <recommendedName>
        <fullName evidence="5">Kinesin motor domain-containing protein</fullName>
    </recommendedName>
</protein>
<feature type="region of interest" description="Disordered" evidence="2">
    <location>
        <begin position="825"/>
        <end position="846"/>
    </location>
</feature>
<feature type="compositionally biased region" description="Low complexity" evidence="2">
    <location>
        <begin position="825"/>
        <end position="841"/>
    </location>
</feature>
<feature type="region of interest" description="Disordered" evidence="2">
    <location>
        <begin position="762"/>
        <end position="806"/>
    </location>
</feature>
<evidence type="ECO:0000256" key="2">
    <source>
        <dbReference type="SAM" id="MobiDB-lite"/>
    </source>
</evidence>
<keyword evidence="1" id="KW-0175">Coiled coil</keyword>
<reference evidence="3 4" key="1">
    <citation type="submission" date="2016-08" db="EMBL/GenBank/DDBJ databases">
        <title>A Parts List for Fungal Cellulosomes Revealed by Comparative Genomics.</title>
        <authorList>
            <consortium name="DOE Joint Genome Institute"/>
            <person name="Haitjema C.H."/>
            <person name="Gilmore S.P."/>
            <person name="Henske J.K."/>
            <person name="Solomon K.V."/>
            <person name="De Groot R."/>
            <person name="Kuo A."/>
            <person name="Mondo S.J."/>
            <person name="Salamov A.A."/>
            <person name="Labutti K."/>
            <person name="Zhao Z."/>
            <person name="Chiniquy J."/>
            <person name="Barry K."/>
            <person name="Brewer H.M."/>
            <person name="Purvine S.O."/>
            <person name="Wright A.T."/>
            <person name="Boxma B."/>
            <person name="Van Alen T."/>
            <person name="Hackstein J.H."/>
            <person name="Baker S.E."/>
            <person name="Grigoriev I.V."/>
            <person name="O'Malley M.A."/>
        </authorList>
    </citation>
    <scope>NUCLEOTIDE SEQUENCE [LARGE SCALE GENOMIC DNA]</scope>
    <source>
        <strain evidence="3 4">G1</strain>
    </source>
</reference>
<dbReference type="OrthoDB" id="2159882at2759"/>
<feature type="compositionally biased region" description="Basic and acidic residues" evidence="2">
    <location>
        <begin position="1479"/>
        <end position="1493"/>
    </location>
</feature>
<organism evidence="3 4">
    <name type="scientific">Neocallimastix californiae</name>
    <dbReference type="NCBI Taxonomy" id="1754190"/>
    <lineage>
        <taxon>Eukaryota</taxon>
        <taxon>Fungi</taxon>
        <taxon>Fungi incertae sedis</taxon>
        <taxon>Chytridiomycota</taxon>
        <taxon>Chytridiomycota incertae sedis</taxon>
        <taxon>Neocallimastigomycetes</taxon>
        <taxon>Neocallimastigales</taxon>
        <taxon>Neocallimastigaceae</taxon>
        <taxon>Neocallimastix</taxon>
    </lineage>
</organism>
<feature type="region of interest" description="Disordered" evidence="2">
    <location>
        <begin position="1070"/>
        <end position="1112"/>
    </location>
</feature>
<feature type="coiled-coil region" evidence="1">
    <location>
        <begin position="436"/>
        <end position="498"/>
    </location>
</feature>
<feature type="region of interest" description="Disordered" evidence="2">
    <location>
        <begin position="682"/>
        <end position="709"/>
    </location>
</feature>
<evidence type="ECO:0008006" key="5">
    <source>
        <dbReference type="Google" id="ProtNLM"/>
    </source>
</evidence>
<accession>A0A1Y2ELZ8</accession>
<feature type="compositionally biased region" description="Low complexity" evidence="2">
    <location>
        <begin position="369"/>
        <end position="392"/>
    </location>
</feature>
<keyword evidence="4" id="KW-1185">Reference proteome</keyword>